<comment type="caution">
    <text evidence="2">The sequence shown here is derived from an EMBL/GenBank/DDBJ whole genome shotgun (WGS) entry which is preliminary data.</text>
</comment>
<organism evidence="2 3">
    <name type="scientific">Porphyromonas loveana</name>
    <dbReference type="NCBI Taxonomy" id="1884669"/>
    <lineage>
        <taxon>Bacteria</taxon>
        <taxon>Pseudomonadati</taxon>
        <taxon>Bacteroidota</taxon>
        <taxon>Bacteroidia</taxon>
        <taxon>Bacteroidales</taxon>
        <taxon>Porphyromonadaceae</taxon>
        <taxon>Porphyromonas</taxon>
    </lineage>
</organism>
<evidence type="ECO:0000313" key="3">
    <source>
        <dbReference type="Proteomes" id="UP000245462"/>
    </source>
</evidence>
<dbReference type="EMBL" id="QEKY01000008">
    <property type="protein sequence ID" value="PVZ09825.1"/>
    <property type="molecule type" value="Genomic_DNA"/>
</dbReference>
<dbReference type="NCBIfam" id="TIGR04183">
    <property type="entry name" value="Por_Secre_tail"/>
    <property type="match status" value="1"/>
</dbReference>
<keyword evidence="1" id="KW-0732">Signal</keyword>
<dbReference type="InterPro" id="IPR026444">
    <property type="entry name" value="Secre_tail"/>
</dbReference>
<dbReference type="Gene3D" id="2.180.10.10">
    <property type="entry name" value="RHS repeat-associated core"/>
    <property type="match status" value="1"/>
</dbReference>
<keyword evidence="3" id="KW-1185">Reference proteome</keyword>
<gene>
    <name evidence="2" type="ORF">C7382_10813</name>
</gene>
<reference evidence="2 3" key="1">
    <citation type="submission" date="2018-04" db="EMBL/GenBank/DDBJ databases">
        <title>Genomic Encyclopedia of Type Strains, Phase IV (KMG-IV): sequencing the most valuable type-strain genomes for metagenomic binning, comparative biology and taxonomic classification.</title>
        <authorList>
            <person name="Goeker M."/>
        </authorList>
    </citation>
    <scope>NUCLEOTIDE SEQUENCE [LARGE SCALE GENOMIC DNA]</scope>
    <source>
        <strain evidence="2 3">DSM 28520</strain>
    </source>
</reference>
<feature type="chain" id="PRO_5015594738" evidence="1">
    <location>
        <begin position="29"/>
        <end position="396"/>
    </location>
</feature>
<accession>A0A2U1FCA6</accession>
<dbReference type="AlphaFoldDB" id="A0A2U1FCA6"/>
<proteinExistence type="predicted"/>
<name>A0A2U1FCA6_9PORP</name>
<dbReference type="Proteomes" id="UP000245462">
    <property type="component" value="Unassembled WGS sequence"/>
</dbReference>
<evidence type="ECO:0000256" key="1">
    <source>
        <dbReference type="SAM" id="SignalP"/>
    </source>
</evidence>
<protein>
    <submittedName>
        <fullName evidence="2">Putative secreted protein (Por secretion system target)</fullName>
    </submittedName>
</protein>
<feature type="signal peptide" evidence="1">
    <location>
        <begin position="1"/>
        <end position="28"/>
    </location>
</feature>
<evidence type="ECO:0000313" key="2">
    <source>
        <dbReference type="EMBL" id="PVZ09825.1"/>
    </source>
</evidence>
<sequence length="396" mass="45399">MIKMKAMKHFSTWLLCSGLMVYGGLMQAQTQVQAKAEVRYRLDKISVPDGREIFDYFYQNDDVPVLIQASSGDMITNKDSLFYDRDGRMTQVRNYSINMNTNAFDLMRVEDYSYDANGRLHIRKERKSLATDVVEKTITYIYNGANQQPDEITYQSKDGYTMHHKHFYNGAGKLARINVFSQNNADSPLVEAGRMVYEFDDNGDAVVLRDSVYLALQDKWVEMYTHLYTYDDKHNCTRWERKDFGVPKLANAFQYDDAVAVSSVIFPTYEDYFRPILPDFMTNMRTKQTYFFNMGDGLTEVCDYNYFYTKIQTNGTAETLAEQGLTIYPRPASDFLRVEGAQLVSLTLYDAAGREVKSVALSGDMAVIGVATLPRGLYVAEVRSKTDVIRTKLLLL</sequence>